<evidence type="ECO:0000256" key="1">
    <source>
        <dbReference type="SAM" id="MobiDB-lite"/>
    </source>
</evidence>
<dbReference type="EMBL" id="BOPO01000149">
    <property type="protein sequence ID" value="GIL31742.1"/>
    <property type="molecule type" value="Genomic_DNA"/>
</dbReference>
<dbReference type="AlphaFoldDB" id="A0A8J4ALP7"/>
<sequence length="116" mass="13179">MADGAWASDADSRWTWQCPAPATDRPDRKRAYSPVARRFGHQTGRSPPYPAAGPTDGGARCLPASPHRAPPHRRIGALPMERYHRTVRALRRFAARMRAWRDEIAARPIDPDGWWR</sequence>
<evidence type="ECO:0000313" key="3">
    <source>
        <dbReference type="Proteomes" id="UP000614996"/>
    </source>
</evidence>
<keyword evidence="3" id="KW-1185">Reference proteome</keyword>
<accession>A0A8J4ALP7</accession>
<protein>
    <submittedName>
        <fullName evidence="2">Uncharacterized protein</fullName>
    </submittedName>
</protein>
<reference evidence="3" key="1">
    <citation type="journal article" date="2021" name="Int. J. Syst. Evol. Microbiol.">
        <title>Actinocatenispora comari sp. nov., an endophytic actinomycete isolated from aerial parts of Comarum salesowianum.</title>
        <authorList>
            <person name="Oyunbileg N."/>
            <person name="Iizaka Y."/>
            <person name="Hamada M."/>
            <person name="Davaapurev B.O."/>
            <person name="Fukumoto A."/>
            <person name="Tsetseg B."/>
            <person name="Kato F."/>
            <person name="Tamura T."/>
            <person name="Batkhuu J."/>
            <person name="Anzai Y."/>
        </authorList>
    </citation>
    <scope>NUCLEOTIDE SEQUENCE [LARGE SCALE GENOMIC DNA]</scope>
    <source>
        <strain evidence="3">NUM-2625</strain>
    </source>
</reference>
<gene>
    <name evidence="2" type="ORF">NUM_69960</name>
</gene>
<proteinExistence type="predicted"/>
<dbReference type="Proteomes" id="UP000614996">
    <property type="component" value="Unassembled WGS sequence"/>
</dbReference>
<name>A0A8J4ALP7_9ACTN</name>
<comment type="caution">
    <text evidence="2">The sequence shown here is derived from an EMBL/GenBank/DDBJ whole genome shotgun (WGS) entry which is preliminary data.</text>
</comment>
<feature type="region of interest" description="Disordered" evidence="1">
    <location>
        <begin position="1"/>
        <end position="73"/>
    </location>
</feature>
<organism evidence="2 3">
    <name type="scientific">Actinocatenispora comari</name>
    <dbReference type="NCBI Taxonomy" id="2807577"/>
    <lineage>
        <taxon>Bacteria</taxon>
        <taxon>Bacillati</taxon>
        <taxon>Actinomycetota</taxon>
        <taxon>Actinomycetes</taxon>
        <taxon>Micromonosporales</taxon>
        <taxon>Micromonosporaceae</taxon>
        <taxon>Actinocatenispora</taxon>
    </lineage>
</organism>
<evidence type="ECO:0000313" key="2">
    <source>
        <dbReference type="EMBL" id="GIL31742.1"/>
    </source>
</evidence>